<evidence type="ECO:0000313" key="2">
    <source>
        <dbReference type="Proteomes" id="UP000177130"/>
    </source>
</evidence>
<proteinExistence type="predicted"/>
<accession>A0A1G2MKR8</accession>
<protein>
    <submittedName>
        <fullName evidence="1">Uncharacterized protein</fullName>
    </submittedName>
</protein>
<reference evidence="1 2" key="1">
    <citation type="journal article" date="2016" name="Nat. Commun.">
        <title>Thousands of microbial genomes shed light on interconnected biogeochemical processes in an aquifer system.</title>
        <authorList>
            <person name="Anantharaman K."/>
            <person name="Brown C.T."/>
            <person name="Hug L.A."/>
            <person name="Sharon I."/>
            <person name="Castelle C.J."/>
            <person name="Probst A.J."/>
            <person name="Thomas B.C."/>
            <person name="Singh A."/>
            <person name="Wilkins M.J."/>
            <person name="Karaoz U."/>
            <person name="Brodie E.L."/>
            <person name="Williams K.H."/>
            <person name="Hubbard S.S."/>
            <person name="Banfield J.F."/>
        </authorList>
    </citation>
    <scope>NUCLEOTIDE SEQUENCE [LARGE SCALE GENOMIC DNA]</scope>
</reference>
<gene>
    <name evidence="1" type="ORF">A3C72_04465</name>
</gene>
<dbReference type="EMBL" id="MHRK01000010">
    <property type="protein sequence ID" value="OHA24463.1"/>
    <property type="molecule type" value="Genomic_DNA"/>
</dbReference>
<dbReference type="AlphaFoldDB" id="A0A1G2MKR8"/>
<name>A0A1G2MKR8_9BACT</name>
<dbReference type="Proteomes" id="UP000177130">
    <property type="component" value="Unassembled WGS sequence"/>
</dbReference>
<organism evidence="1 2">
    <name type="scientific">Candidatus Taylorbacteria bacterium RIFCSPHIGHO2_02_FULL_43_32b</name>
    <dbReference type="NCBI Taxonomy" id="1802306"/>
    <lineage>
        <taxon>Bacteria</taxon>
        <taxon>Candidatus Tayloriibacteriota</taxon>
    </lineage>
</organism>
<evidence type="ECO:0000313" key="1">
    <source>
        <dbReference type="EMBL" id="OHA24463.1"/>
    </source>
</evidence>
<comment type="caution">
    <text evidence="1">The sequence shown here is derived from an EMBL/GenBank/DDBJ whole genome shotgun (WGS) entry which is preliminary data.</text>
</comment>
<sequence length="166" mass="18565">MAKNIIVNNQFNIQPSDINIGPDFEHFFDAFGNMETEVSAYYVVRLCQKKGGWFPFSQAEIEEVYQASGHQDGFIFNRLVDPQAVLAKPAEELEKMATHATRCRGMNPIVASISYAMSHGRPETIKLGGGWIVRDTEGRYHVTDEFVVRCFQSSPARSKAGLSTIS</sequence>